<keyword evidence="1" id="KW-0472">Membrane</keyword>
<feature type="transmembrane region" description="Helical" evidence="1">
    <location>
        <begin position="196"/>
        <end position="219"/>
    </location>
</feature>
<evidence type="ECO:0008006" key="4">
    <source>
        <dbReference type="Google" id="ProtNLM"/>
    </source>
</evidence>
<keyword evidence="1" id="KW-0812">Transmembrane</keyword>
<accession>A0A1G6UH97</accession>
<feature type="transmembrane region" description="Helical" evidence="1">
    <location>
        <begin position="154"/>
        <end position="175"/>
    </location>
</feature>
<gene>
    <name evidence="2" type="ORF">SAMN04489866_10355</name>
</gene>
<organism evidence="2 3">
    <name type="scientific">Peptococcus niger</name>
    <dbReference type="NCBI Taxonomy" id="2741"/>
    <lineage>
        <taxon>Bacteria</taxon>
        <taxon>Bacillati</taxon>
        <taxon>Bacillota</taxon>
        <taxon>Clostridia</taxon>
        <taxon>Eubacteriales</taxon>
        <taxon>Peptococcaceae</taxon>
        <taxon>Peptococcus</taxon>
    </lineage>
</organism>
<dbReference type="STRING" id="2741.SAMN04489866_10355"/>
<feature type="transmembrane region" description="Helical" evidence="1">
    <location>
        <begin position="247"/>
        <end position="265"/>
    </location>
</feature>
<keyword evidence="1" id="KW-1133">Transmembrane helix</keyword>
<dbReference type="Proteomes" id="UP000198995">
    <property type="component" value="Unassembled WGS sequence"/>
</dbReference>
<dbReference type="OrthoDB" id="2176387at2"/>
<feature type="transmembrane region" description="Helical" evidence="1">
    <location>
        <begin position="511"/>
        <end position="531"/>
    </location>
</feature>
<evidence type="ECO:0000256" key="1">
    <source>
        <dbReference type="SAM" id="Phobius"/>
    </source>
</evidence>
<feature type="transmembrane region" description="Helical" evidence="1">
    <location>
        <begin position="440"/>
        <end position="460"/>
    </location>
</feature>
<name>A0A1G6UH97_PEPNI</name>
<reference evidence="2 3" key="1">
    <citation type="submission" date="2016-10" db="EMBL/GenBank/DDBJ databases">
        <authorList>
            <person name="de Groot N.N."/>
        </authorList>
    </citation>
    <scope>NUCLEOTIDE SEQUENCE [LARGE SCALE GENOMIC DNA]</scope>
    <source>
        <strain evidence="2 3">DSM 20475</strain>
    </source>
</reference>
<feature type="transmembrane region" description="Helical" evidence="1">
    <location>
        <begin position="51"/>
        <end position="74"/>
    </location>
</feature>
<feature type="transmembrane region" description="Helical" evidence="1">
    <location>
        <begin position="357"/>
        <end position="384"/>
    </location>
</feature>
<dbReference type="EMBL" id="FNAF01000003">
    <property type="protein sequence ID" value="SDD40624.1"/>
    <property type="molecule type" value="Genomic_DNA"/>
</dbReference>
<feature type="transmembrane region" description="Helical" evidence="1">
    <location>
        <begin position="314"/>
        <end position="337"/>
    </location>
</feature>
<feature type="transmembrane region" description="Helical" evidence="1">
    <location>
        <begin position="481"/>
        <end position="505"/>
    </location>
</feature>
<evidence type="ECO:0000313" key="3">
    <source>
        <dbReference type="Proteomes" id="UP000198995"/>
    </source>
</evidence>
<protein>
    <recommendedName>
        <fullName evidence="4">ABC-2 type transport system permease protein</fullName>
    </recommendedName>
</protein>
<feature type="transmembrane region" description="Helical" evidence="1">
    <location>
        <begin position="411"/>
        <end position="434"/>
    </location>
</feature>
<evidence type="ECO:0000313" key="2">
    <source>
        <dbReference type="EMBL" id="SDD40624.1"/>
    </source>
</evidence>
<keyword evidence="3" id="KW-1185">Reference proteome</keyword>
<feature type="transmembrane region" description="Helical" evidence="1">
    <location>
        <begin position="121"/>
        <end position="148"/>
    </location>
</feature>
<dbReference type="AlphaFoldDB" id="A0A1G6UH97"/>
<feature type="transmembrane region" description="Helical" evidence="1">
    <location>
        <begin position="80"/>
        <end position="101"/>
    </location>
</feature>
<proteinExistence type="predicted"/>
<dbReference type="RefSeq" id="WP_091791326.1">
    <property type="nucleotide sequence ID" value="NZ_FNAF01000003.1"/>
</dbReference>
<sequence>MTFRWAYFKELLRFNLVFANTALAGKLQEKQAEKLKANPNALTGMLVRKTFILPFLFIFIIYSVLFIGVDFAALPMYLDLLVLVMLMVPILQSFTTFYNLFYESADTAAYMPLPVYPQELFLARLLVAGMSGYMFLSPMVTYFALFYWRNGFSWPVIVIGPLLWTLVLFLLYMVLNVAILQGLVKTALFSRMSTRFLTFTNVAAQALAVIALVLCIWTLQGLIDIEQTKLVSRPGPLSGLLLSHWQWPAWALVFAGLVLLALWIYRHVAVHYYDSLFGVDQVKKTQRKAPRRDLLQRRSNEGLGRMLWRYNWQLLDDVTLVSQTLVTPVILPVFLFLPQAFTGSRLPAPFYREPGLMLLLGLLVGLGLGAMVNIMGTSLAAYIVSMDRENFAYICALPIDMTRYLKEKWRFATVVSGALPSLVLVGLAAWSGIWPALPPALLVFWLIHMLADANWLLYDLTHLNTGWQSATDLMNRMPRGLMMTLMFVGFAGAFGGVAGLAALGYFKGADLALAVTGAVIVLALAALCLAFQMRRKAVRF</sequence>